<protein>
    <recommendedName>
        <fullName evidence="2">LYR motif-containing protein Cup1-like N-terminal domain-containing protein</fullName>
    </recommendedName>
</protein>
<gene>
    <name evidence="3" type="ORF">DXG03_008921</name>
</gene>
<dbReference type="EMBL" id="JABCKV010000008">
    <property type="protein sequence ID" value="KAG5647568.1"/>
    <property type="molecule type" value="Genomic_DNA"/>
</dbReference>
<dbReference type="OrthoDB" id="198652at2759"/>
<feature type="domain" description="LYR motif-containing protein Cup1-like N-terminal" evidence="2">
    <location>
        <begin position="12"/>
        <end position="97"/>
    </location>
</feature>
<dbReference type="InterPro" id="IPR046896">
    <property type="entry name" value="Cup1-like_N"/>
</dbReference>
<reference evidence="3" key="2">
    <citation type="submission" date="2021-10" db="EMBL/GenBank/DDBJ databases">
        <title>Phylogenomics reveals ancestral predisposition of the termite-cultivated fungus Termitomyces towards a domesticated lifestyle.</title>
        <authorList>
            <person name="Auxier B."/>
            <person name="Grum-Grzhimaylo A."/>
            <person name="Cardenas M.E."/>
            <person name="Lodge J.D."/>
            <person name="Laessoe T."/>
            <person name="Pedersen O."/>
            <person name="Smith M.E."/>
            <person name="Kuyper T.W."/>
            <person name="Franco-Molano E.A."/>
            <person name="Baroni T.J."/>
            <person name="Aanen D.K."/>
        </authorList>
    </citation>
    <scope>NUCLEOTIDE SEQUENCE</scope>
    <source>
        <strain evidence="3">AP01</strain>
        <tissue evidence="3">Mycelium</tissue>
    </source>
</reference>
<comment type="caution">
    <text evidence="3">The sequence shown here is derived from an EMBL/GenBank/DDBJ whole genome shotgun (WGS) entry which is preliminary data.</text>
</comment>
<keyword evidence="4" id="KW-1185">Reference proteome</keyword>
<organism evidence="3 4">
    <name type="scientific">Asterophora parasitica</name>
    <dbReference type="NCBI Taxonomy" id="117018"/>
    <lineage>
        <taxon>Eukaryota</taxon>
        <taxon>Fungi</taxon>
        <taxon>Dikarya</taxon>
        <taxon>Basidiomycota</taxon>
        <taxon>Agaricomycotina</taxon>
        <taxon>Agaricomycetes</taxon>
        <taxon>Agaricomycetidae</taxon>
        <taxon>Agaricales</taxon>
        <taxon>Tricholomatineae</taxon>
        <taxon>Lyophyllaceae</taxon>
        <taxon>Asterophora</taxon>
    </lineage>
</organism>
<evidence type="ECO:0000259" key="2">
    <source>
        <dbReference type="Pfam" id="PF20263"/>
    </source>
</evidence>
<dbReference type="AlphaFoldDB" id="A0A9P7GF81"/>
<name>A0A9P7GF81_9AGAR</name>
<sequence>MAALSKASIISLYRAYVRQIRRLPVPYLQHFFRIKASDDIGAILRSSTSKRLHGGKVKRLCKDLSKIEAANHGSTKAFGHILDLAYGRKGKLKWELMKPLLSDPNAHVPPPIIPAVEKSRPPVYSPEMKALLTSSQSRKNKPLALQFLDFPPTLPARANPTSEDARLLGPFSKRREVNIRWRYFAAEWKKVRPPLHVVTEDSSSSGTHQGTSQTEILRAGIRGMGFQGHGVFDDAEARAGPPEVSKPLTRREGLRDAANVDVDVAPPLKSQHPSRWLRRRYQSLLRRIPVLTYSSHSDKCGETLGKYSVSLSPNARSPRSDPEVEAADSQEWLNLASKKGDGKKPKRKTRIL</sequence>
<dbReference type="Pfam" id="PF20263">
    <property type="entry name" value="LYRM2-like"/>
    <property type="match status" value="1"/>
</dbReference>
<accession>A0A9P7GF81</accession>
<feature type="region of interest" description="Disordered" evidence="1">
    <location>
        <begin position="310"/>
        <end position="352"/>
    </location>
</feature>
<evidence type="ECO:0000256" key="1">
    <source>
        <dbReference type="SAM" id="MobiDB-lite"/>
    </source>
</evidence>
<dbReference type="Proteomes" id="UP000775547">
    <property type="component" value="Unassembled WGS sequence"/>
</dbReference>
<proteinExistence type="predicted"/>
<evidence type="ECO:0000313" key="4">
    <source>
        <dbReference type="Proteomes" id="UP000775547"/>
    </source>
</evidence>
<evidence type="ECO:0000313" key="3">
    <source>
        <dbReference type="EMBL" id="KAG5647568.1"/>
    </source>
</evidence>
<reference evidence="3" key="1">
    <citation type="submission" date="2020-07" db="EMBL/GenBank/DDBJ databases">
        <authorList>
            <person name="Nieuwenhuis M."/>
            <person name="Van De Peppel L.J.J."/>
        </authorList>
    </citation>
    <scope>NUCLEOTIDE SEQUENCE</scope>
    <source>
        <strain evidence="3">AP01</strain>
        <tissue evidence="3">Mycelium</tissue>
    </source>
</reference>